<keyword evidence="1" id="KW-0732">Signal</keyword>
<dbReference type="AlphaFoldDB" id="A0A8S4G8I9"/>
<dbReference type="EMBL" id="CAJHNJ030000230">
    <property type="protein sequence ID" value="CAG9137403.1"/>
    <property type="molecule type" value="Genomic_DNA"/>
</dbReference>
<feature type="signal peptide" evidence="1">
    <location>
        <begin position="1"/>
        <end position="15"/>
    </location>
</feature>
<sequence length="168" mass="18649">MKILLLSLCWLAADAVYISRMATVSRGRQPSVFRPGVTMQRPWAPPRLVQAASHRAPYVLYRGGPHSRMATVSRGRQPSVFRPGVTVQRPWAPPRLVQAASHRAPYVLYRGGPHRYISKPYTSAPRTVFTMGSGQWKTTTRLQHTASTPEYEFVRAAASHARPNGGTG</sequence>
<accession>A0A8S4G8I9</accession>
<evidence type="ECO:0000313" key="2">
    <source>
        <dbReference type="EMBL" id="CAG9137403.1"/>
    </source>
</evidence>
<comment type="caution">
    <text evidence="2">The sequence shown here is derived from an EMBL/GenBank/DDBJ whole genome shotgun (WGS) entry which is preliminary data.</text>
</comment>
<proteinExistence type="predicted"/>
<name>A0A8S4G8I9_PLUXY</name>
<feature type="chain" id="PRO_5035835057" evidence="1">
    <location>
        <begin position="16"/>
        <end position="168"/>
    </location>
</feature>
<protein>
    <submittedName>
        <fullName evidence="2">(diamondback moth) hypothetical protein</fullName>
    </submittedName>
</protein>
<dbReference type="Proteomes" id="UP000653454">
    <property type="component" value="Unassembled WGS sequence"/>
</dbReference>
<keyword evidence="3" id="KW-1185">Reference proteome</keyword>
<reference evidence="2" key="1">
    <citation type="submission" date="2020-11" db="EMBL/GenBank/DDBJ databases">
        <authorList>
            <person name="Whiteford S."/>
        </authorList>
    </citation>
    <scope>NUCLEOTIDE SEQUENCE</scope>
</reference>
<evidence type="ECO:0000256" key="1">
    <source>
        <dbReference type="SAM" id="SignalP"/>
    </source>
</evidence>
<gene>
    <name evidence="2" type="ORF">PLXY2_LOCUS15657</name>
</gene>
<organism evidence="2 3">
    <name type="scientific">Plutella xylostella</name>
    <name type="common">Diamondback moth</name>
    <name type="synonym">Plutella maculipennis</name>
    <dbReference type="NCBI Taxonomy" id="51655"/>
    <lineage>
        <taxon>Eukaryota</taxon>
        <taxon>Metazoa</taxon>
        <taxon>Ecdysozoa</taxon>
        <taxon>Arthropoda</taxon>
        <taxon>Hexapoda</taxon>
        <taxon>Insecta</taxon>
        <taxon>Pterygota</taxon>
        <taxon>Neoptera</taxon>
        <taxon>Endopterygota</taxon>
        <taxon>Lepidoptera</taxon>
        <taxon>Glossata</taxon>
        <taxon>Ditrysia</taxon>
        <taxon>Yponomeutoidea</taxon>
        <taxon>Plutellidae</taxon>
        <taxon>Plutella</taxon>
    </lineage>
</organism>
<evidence type="ECO:0000313" key="3">
    <source>
        <dbReference type="Proteomes" id="UP000653454"/>
    </source>
</evidence>